<gene>
    <name evidence="1" type="ORF">MILVUS5_LOCUS15970</name>
</gene>
<dbReference type="Proteomes" id="UP001177021">
    <property type="component" value="Unassembled WGS sequence"/>
</dbReference>
<accession>A0ACB0JUM5</accession>
<dbReference type="EMBL" id="CASHSV030000109">
    <property type="protein sequence ID" value="CAJ2647447.1"/>
    <property type="molecule type" value="Genomic_DNA"/>
</dbReference>
<proteinExistence type="predicted"/>
<organism evidence="1 2">
    <name type="scientific">Trifolium pratense</name>
    <name type="common">Red clover</name>
    <dbReference type="NCBI Taxonomy" id="57577"/>
    <lineage>
        <taxon>Eukaryota</taxon>
        <taxon>Viridiplantae</taxon>
        <taxon>Streptophyta</taxon>
        <taxon>Embryophyta</taxon>
        <taxon>Tracheophyta</taxon>
        <taxon>Spermatophyta</taxon>
        <taxon>Magnoliopsida</taxon>
        <taxon>eudicotyledons</taxon>
        <taxon>Gunneridae</taxon>
        <taxon>Pentapetalae</taxon>
        <taxon>rosids</taxon>
        <taxon>fabids</taxon>
        <taxon>Fabales</taxon>
        <taxon>Fabaceae</taxon>
        <taxon>Papilionoideae</taxon>
        <taxon>50 kb inversion clade</taxon>
        <taxon>NPAAA clade</taxon>
        <taxon>Hologalegina</taxon>
        <taxon>IRL clade</taxon>
        <taxon>Trifolieae</taxon>
        <taxon>Trifolium</taxon>
    </lineage>
</organism>
<protein>
    <submittedName>
        <fullName evidence="1">Uncharacterized protein</fullName>
    </submittedName>
</protein>
<reference evidence="1" key="1">
    <citation type="submission" date="2023-10" db="EMBL/GenBank/DDBJ databases">
        <authorList>
            <person name="Rodriguez Cubillos JULIANA M."/>
            <person name="De Vega J."/>
        </authorList>
    </citation>
    <scope>NUCLEOTIDE SEQUENCE</scope>
</reference>
<evidence type="ECO:0000313" key="2">
    <source>
        <dbReference type="Proteomes" id="UP001177021"/>
    </source>
</evidence>
<comment type="caution">
    <text evidence="1">The sequence shown here is derived from an EMBL/GenBank/DDBJ whole genome shotgun (WGS) entry which is preliminary data.</text>
</comment>
<name>A0ACB0JUM5_TRIPR</name>
<keyword evidence="2" id="KW-1185">Reference proteome</keyword>
<evidence type="ECO:0000313" key="1">
    <source>
        <dbReference type="EMBL" id="CAJ2647447.1"/>
    </source>
</evidence>
<sequence length="513" mass="55916">MDDSTQPLLTTKHHETNTNYPLPNQPPSNTAVFTAAALDMEPITSSRDFFTQFIVESKKLWYLAGPAIFSFVSKYSLGAVTQIFAGHVSTIDLAAVSVENSLIAGFSFGLMLGMGSALETLCGQAVGAGKLDMLGVYMQRSWVILFSMAFPLCFLYIFAGAILKLIGQTTEISEAAGTFALYMIPQLFAYALNFPVAKFLQAQSKVMVIAIISGVAMVLHPVFSWLFMVKFGWGLVGAAVVLNGSWWFIVVVQLGYVFSGKCGVAWNGFSFEAFRNLWGFFRLSLASAVMLCLETWYFMALILFAGYLKNAEVSVDAFSICMNILGWTIMVSFGMNVAVSVRVSNELGAIHPRTARFSLVVAVITSIFIGLLLALVLIIFCDKYPALFTNDTEVAELVKDLTPLLALCVVINNVQPVLSGVAIGAGWQAAVAYVNIACYYLFGIPVGLILGYKVDLGVKGIWCGMMSGTILQTCVLLLIVYRTNWNKEASLAEDRIRNWGGGQQVTETNIVET</sequence>